<dbReference type="EMBL" id="VCGU01000002">
    <property type="protein sequence ID" value="TRY79660.1"/>
    <property type="molecule type" value="Genomic_DNA"/>
</dbReference>
<evidence type="ECO:0000313" key="9">
    <source>
        <dbReference type="EMBL" id="TRY79660.1"/>
    </source>
</evidence>
<dbReference type="AlphaFoldDB" id="A0A553PPQ5"/>
<dbReference type="InterPro" id="IPR053093">
    <property type="entry name" value="GPCR-like"/>
</dbReference>
<comment type="subcellular location">
    <subcellularLocation>
        <location evidence="1">Membrane</location>
    </subcellularLocation>
</comment>
<evidence type="ECO:0000256" key="1">
    <source>
        <dbReference type="ARBA" id="ARBA00004370"/>
    </source>
</evidence>
<keyword evidence="10" id="KW-1185">Reference proteome</keyword>
<feature type="domain" description="G-protein coupled receptors family 1 profile" evidence="8">
    <location>
        <begin position="62"/>
        <end position="426"/>
    </location>
</feature>
<protein>
    <recommendedName>
        <fullName evidence="8">G-protein coupled receptors family 1 profile domain-containing protein</fullName>
    </recommendedName>
</protein>
<dbReference type="Proteomes" id="UP000318571">
    <property type="component" value="Chromosome 6"/>
</dbReference>
<gene>
    <name evidence="9" type="ORF">TCAL_02006</name>
</gene>
<dbReference type="PANTHER" id="PTHR47760:SF1">
    <property type="entry name" value="G-PROTEIN COUPLED RECEPTORS FAMILY 1 PROFILE DOMAIN-CONTAINING PROTEIN"/>
    <property type="match status" value="1"/>
</dbReference>
<dbReference type="InterPro" id="IPR000276">
    <property type="entry name" value="GPCR_Rhodpsn"/>
</dbReference>
<dbReference type="Gene3D" id="1.20.1070.10">
    <property type="entry name" value="Rhodopsin 7-helix transmembrane proteins"/>
    <property type="match status" value="1"/>
</dbReference>
<evidence type="ECO:0000256" key="2">
    <source>
        <dbReference type="ARBA" id="ARBA00010663"/>
    </source>
</evidence>
<keyword evidence="3 7" id="KW-0812">Transmembrane</keyword>
<dbReference type="PROSITE" id="PS50262">
    <property type="entry name" value="G_PROTEIN_RECEP_F1_2"/>
    <property type="match status" value="1"/>
</dbReference>
<feature type="transmembrane region" description="Helical" evidence="7">
    <location>
        <begin position="366"/>
        <end position="390"/>
    </location>
</feature>
<dbReference type="GO" id="GO:0004930">
    <property type="term" value="F:G protein-coupled receptor activity"/>
    <property type="evidence" value="ECO:0007669"/>
    <property type="project" value="InterPro"/>
</dbReference>
<comment type="similarity">
    <text evidence="2">Belongs to the G-protein coupled receptor 1 family.</text>
</comment>
<evidence type="ECO:0000313" key="10">
    <source>
        <dbReference type="Proteomes" id="UP000318571"/>
    </source>
</evidence>
<feature type="transmembrane region" description="Helical" evidence="7">
    <location>
        <begin position="176"/>
        <end position="194"/>
    </location>
</feature>
<evidence type="ECO:0000256" key="6">
    <source>
        <dbReference type="SAM" id="MobiDB-lite"/>
    </source>
</evidence>
<dbReference type="OrthoDB" id="10033446at2759"/>
<sequence>MEASREGNLEDIQFRFFPIFPTQIIPPQANVTQPSVTPEGQKIIETTYQIILPITASIGILGNISAVIILFWFKFNNRFFFTYMKGLAITDLGYLLFTLQASFLVSEHLFLALEYRNPESQALTIYVWNVFSPLWNIFGSSSDAIITLMTIDRYFTLVGMIKKPCRSLKPMNNRSLKPKILVPMAVIVCALFHFPYCFQFKVVPCNGFDLELNFNETLADPENTNCWSPIPSKFAQTSLWVVFCILNLLAMKLVPYALVTTLNVLILVKLKKMRNAHNDQLNPPPLADISKRNNKLPIKTVSSSKSDSGLELDTWVGNTLNAPGTNNEEELSQNLDPRAPTPSEMTRKSLYGRHHGYQLMNKETRLALQLVTMVFSHVFLTLPQNITYFWWTLFPDSWNKVENRILFESISDAMCGVNYSINFFLYCLTNRDIRFCLKRIRRCNWKLD</sequence>
<comment type="caution">
    <text evidence="9">The sequence shown here is derived from an EMBL/GenBank/DDBJ whole genome shotgun (WGS) entry which is preliminary data.</text>
</comment>
<feature type="transmembrane region" description="Helical" evidence="7">
    <location>
        <begin position="239"/>
        <end position="268"/>
    </location>
</feature>
<evidence type="ECO:0000256" key="4">
    <source>
        <dbReference type="ARBA" id="ARBA00022989"/>
    </source>
</evidence>
<evidence type="ECO:0000256" key="3">
    <source>
        <dbReference type="ARBA" id="ARBA00022692"/>
    </source>
</evidence>
<dbReference type="Pfam" id="PF00001">
    <property type="entry name" value="7tm_1"/>
    <property type="match status" value="1"/>
</dbReference>
<evidence type="ECO:0000259" key="8">
    <source>
        <dbReference type="PROSITE" id="PS50262"/>
    </source>
</evidence>
<dbReference type="SUPFAM" id="SSF81321">
    <property type="entry name" value="Family A G protein-coupled receptor-like"/>
    <property type="match status" value="1"/>
</dbReference>
<evidence type="ECO:0000256" key="7">
    <source>
        <dbReference type="SAM" id="Phobius"/>
    </source>
</evidence>
<keyword evidence="4 7" id="KW-1133">Transmembrane helix</keyword>
<keyword evidence="5 7" id="KW-0472">Membrane</keyword>
<accession>A0A553PPQ5</accession>
<dbReference type="PANTHER" id="PTHR47760">
    <property type="entry name" value="G-PROTEIN COUPLED RECEPTOR B0563.6-LIKE PROTEIN-RELATED"/>
    <property type="match status" value="1"/>
</dbReference>
<feature type="region of interest" description="Disordered" evidence="6">
    <location>
        <begin position="319"/>
        <end position="346"/>
    </location>
</feature>
<dbReference type="InterPro" id="IPR017452">
    <property type="entry name" value="GPCR_Rhodpsn_7TM"/>
</dbReference>
<name>A0A553PPQ5_TIGCA</name>
<dbReference type="GO" id="GO:0016020">
    <property type="term" value="C:membrane"/>
    <property type="evidence" value="ECO:0007669"/>
    <property type="project" value="UniProtKB-SubCell"/>
</dbReference>
<proteinExistence type="inferred from homology"/>
<evidence type="ECO:0000256" key="5">
    <source>
        <dbReference type="ARBA" id="ARBA00023136"/>
    </source>
</evidence>
<feature type="transmembrane region" description="Helical" evidence="7">
    <location>
        <begin position="410"/>
        <end position="429"/>
    </location>
</feature>
<feature type="transmembrane region" description="Helical" evidence="7">
    <location>
        <begin position="50"/>
        <end position="73"/>
    </location>
</feature>
<organism evidence="9 10">
    <name type="scientific">Tigriopus californicus</name>
    <name type="common">Marine copepod</name>
    <dbReference type="NCBI Taxonomy" id="6832"/>
    <lineage>
        <taxon>Eukaryota</taxon>
        <taxon>Metazoa</taxon>
        <taxon>Ecdysozoa</taxon>
        <taxon>Arthropoda</taxon>
        <taxon>Crustacea</taxon>
        <taxon>Multicrustacea</taxon>
        <taxon>Hexanauplia</taxon>
        <taxon>Copepoda</taxon>
        <taxon>Harpacticoida</taxon>
        <taxon>Harpacticidae</taxon>
        <taxon>Tigriopus</taxon>
    </lineage>
</organism>
<reference evidence="9 10" key="1">
    <citation type="journal article" date="2018" name="Nat. Ecol. Evol.">
        <title>Genomic signatures of mitonuclear coevolution across populations of Tigriopus californicus.</title>
        <authorList>
            <person name="Barreto F.S."/>
            <person name="Watson E.T."/>
            <person name="Lima T.G."/>
            <person name="Willett C.S."/>
            <person name="Edmands S."/>
            <person name="Li W."/>
            <person name="Burton R.S."/>
        </authorList>
    </citation>
    <scope>NUCLEOTIDE SEQUENCE [LARGE SCALE GENOMIC DNA]</scope>
    <source>
        <strain evidence="9 10">San Diego</strain>
    </source>
</reference>
<feature type="transmembrane region" description="Helical" evidence="7">
    <location>
        <begin position="94"/>
        <end position="113"/>
    </location>
</feature>